<evidence type="ECO:0000256" key="2">
    <source>
        <dbReference type="SAM" id="Phobius"/>
    </source>
</evidence>
<keyword evidence="2" id="KW-0812">Transmembrane</keyword>
<feature type="region of interest" description="Disordered" evidence="1">
    <location>
        <begin position="137"/>
        <end position="228"/>
    </location>
</feature>
<organism evidence="3 4">
    <name type="scientific">Chaetoceros tenuissimus</name>
    <dbReference type="NCBI Taxonomy" id="426638"/>
    <lineage>
        <taxon>Eukaryota</taxon>
        <taxon>Sar</taxon>
        <taxon>Stramenopiles</taxon>
        <taxon>Ochrophyta</taxon>
        <taxon>Bacillariophyta</taxon>
        <taxon>Coscinodiscophyceae</taxon>
        <taxon>Chaetocerotophycidae</taxon>
        <taxon>Chaetocerotales</taxon>
        <taxon>Chaetocerotaceae</taxon>
        <taxon>Chaetoceros</taxon>
    </lineage>
</organism>
<feature type="compositionally biased region" description="Basic and acidic residues" evidence="1">
    <location>
        <begin position="152"/>
        <end position="170"/>
    </location>
</feature>
<protein>
    <recommendedName>
        <fullName evidence="5">Transmembrane protein</fullName>
    </recommendedName>
</protein>
<dbReference type="EMBL" id="BLLK01000047">
    <property type="protein sequence ID" value="GFH54367.1"/>
    <property type="molecule type" value="Genomic_DNA"/>
</dbReference>
<feature type="compositionally biased region" description="Polar residues" evidence="1">
    <location>
        <begin position="206"/>
        <end position="220"/>
    </location>
</feature>
<accession>A0AAD3CYK0</accession>
<keyword evidence="2" id="KW-0472">Membrane</keyword>
<proteinExistence type="predicted"/>
<comment type="caution">
    <text evidence="3">The sequence shown here is derived from an EMBL/GenBank/DDBJ whole genome shotgun (WGS) entry which is preliminary data.</text>
</comment>
<evidence type="ECO:0000313" key="4">
    <source>
        <dbReference type="Proteomes" id="UP001054902"/>
    </source>
</evidence>
<dbReference type="AlphaFoldDB" id="A0AAD3CYK0"/>
<feature type="transmembrane region" description="Helical" evidence="2">
    <location>
        <begin position="331"/>
        <end position="351"/>
    </location>
</feature>
<keyword evidence="2" id="KW-1133">Transmembrane helix</keyword>
<name>A0AAD3CYK0_9STRA</name>
<reference evidence="3 4" key="1">
    <citation type="journal article" date="2021" name="Sci. Rep.">
        <title>The genome of the diatom Chaetoceros tenuissimus carries an ancient integrated fragment of an extant virus.</title>
        <authorList>
            <person name="Hongo Y."/>
            <person name="Kimura K."/>
            <person name="Takaki Y."/>
            <person name="Yoshida Y."/>
            <person name="Baba S."/>
            <person name="Kobayashi G."/>
            <person name="Nagasaki K."/>
            <person name="Hano T."/>
            <person name="Tomaru Y."/>
        </authorList>
    </citation>
    <scope>NUCLEOTIDE SEQUENCE [LARGE SCALE GENOMIC DNA]</scope>
    <source>
        <strain evidence="3 4">NIES-3715</strain>
    </source>
</reference>
<keyword evidence="4" id="KW-1185">Reference proteome</keyword>
<evidence type="ECO:0008006" key="5">
    <source>
        <dbReference type="Google" id="ProtNLM"/>
    </source>
</evidence>
<evidence type="ECO:0000313" key="3">
    <source>
        <dbReference type="EMBL" id="GFH54367.1"/>
    </source>
</evidence>
<dbReference type="Proteomes" id="UP001054902">
    <property type="component" value="Unassembled WGS sequence"/>
</dbReference>
<sequence length="389" mass="44047">MAEKDRGDERDDYCHDLRKGDHVIRWTRILVYPFQVHGIVLSAGPSIVTICDFGLTSNKPQKEVKDAENLEDMLDQEDQNMIKACEDHREERGRNRVNIITLIDEKEIKQWKKVNYGESLKKQKDWRWWKRDNENDDDKKIAADTDNSNETSLEKEKVEEVGEDQSKVSDESEQLSIQKPKEDQQDEGNLELHPKESSSWWCKPKQASNVDTNQDGTSENKVPKLPKSDPTHIVLSRVRYILNNPKDLPPHHIFYSNSECIAVFCKTGRWSTLQASIFFYSTAAGNLKTAILSSTGVAAATTTVTVPASGIAGWFGMTTTTTVSLLSVQPWLIPVLAGYGLIAVGTPIVLAQRAKMKWEQTTQFLNDRFWGSADGTVYVEAIKSWSNIK</sequence>
<evidence type="ECO:0000256" key="1">
    <source>
        <dbReference type="SAM" id="MobiDB-lite"/>
    </source>
</evidence>
<gene>
    <name evidence="3" type="ORF">CTEN210_10843</name>
</gene>